<accession>A0A917AEY8</accession>
<comment type="caution">
    <text evidence="1">The sequence shown here is derived from an EMBL/GenBank/DDBJ whole genome shotgun (WGS) entry which is preliminary data.</text>
</comment>
<reference evidence="1" key="2">
    <citation type="submission" date="2020-09" db="EMBL/GenBank/DDBJ databases">
        <authorList>
            <person name="Sun Q."/>
            <person name="Zhou Y."/>
        </authorList>
    </citation>
    <scope>NUCLEOTIDE SEQUENCE</scope>
    <source>
        <strain evidence="1">CGMCC 1.16012</strain>
    </source>
</reference>
<dbReference type="Proteomes" id="UP000606730">
    <property type="component" value="Unassembled WGS sequence"/>
</dbReference>
<protein>
    <submittedName>
        <fullName evidence="1">Uncharacterized protein</fullName>
    </submittedName>
</protein>
<dbReference type="OrthoDB" id="7873369at2"/>
<proteinExistence type="predicted"/>
<keyword evidence="2" id="KW-1185">Reference proteome</keyword>
<sequence>MTDTLNATTVELEELNGLLVRRLVEKIKDGSATSTDLATAMNLVRSHKVVPVDPDVEAQTEAWKFDAMDYPVKV</sequence>
<evidence type="ECO:0000313" key="1">
    <source>
        <dbReference type="EMBL" id="GGE46821.1"/>
    </source>
</evidence>
<gene>
    <name evidence="1" type="ORF">GCM10011517_13210</name>
</gene>
<reference evidence="1" key="1">
    <citation type="journal article" date="2014" name="Int. J. Syst. Evol. Microbiol.">
        <title>Complete genome sequence of Corynebacterium casei LMG S-19264T (=DSM 44701T), isolated from a smear-ripened cheese.</title>
        <authorList>
            <consortium name="US DOE Joint Genome Institute (JGI-PGF)"/>
            <person name="Walter F."/>
            <person name="Albersmeier A."/>
            <person name="Kalinowski J."/>
            <person name="Ruckert C."/>
        </authorList>
    </citation>
    <scope>NUCLEOTIDE SEQUENCE</scope>
    <source>
        <strain evidence="1">CGMCC 1.16012</strain>
    </source>
</reference>
<name>A0A917AEY8_9RHOB</name>
<dbReference type="EMBL" id="BMKN01000001">
    <property type="protein sequence ID" value="GGE46821.1"/>
    <property type="molecule type" value="Genomic_DNA"/>
</dbReference>
<organism evidence="1 2">
    <name type="scientific">Actibacterium pelagium</name>
    <dbReference type="NCBI Taxonomy" id="2029103"/>
    <lineage>
        <taxon>Bacteria</taxon>
        <taxon>Pseudomonadati</taxon>
        <taxon>Pseudomonadota</taxon>
        <taxon>Alphaproteobacteria</taxon>
        <taxon>Rhodobacterales</taxon>
        <taxon>Roseobacteraceae</taxon>
        <taxon>Actibacterium</taxon>
    </lineage>
</organism>
<dbReference type="RefSeq" id="WP_095595861.1">
    <property type="nucleotide sequence ID" value="NZ_BMKN01000001.1"/>
</dbReference>
<evidence type="ECO:0000313" key="2">
    <source>
        <dbReference type="Proteomes" id="UP000606730"/>
    </source>
</evidence>
<dbReference type="AlphaFoldDB" id="A0A917AEY8"/>